<dbReference type="SUPFAM" id="SSF47598">
    <property type="entry name" value="Ribbon-helix-helix"/>
    <property type="match status" value="1"/>
</dbReference>
<accession>A0A154WGF7</accession>
<comment type="similarity">
    <text evidence="1">Belongs to the ParD antitoxin family.</text>
</comment>
<dbReference type="InterPro" id="IPR038296">
    <property type="entry name" value="ParD_sf"/>
</dbReference>
<dbReference type="EMBL" id="LPXN01000013">
    <property type="protein sequence ID" value="KZD12608.1"/>
    <property type="molecule type" value="Genomic_DNA"/>
</dbReference>
<dbReference type="PANTHER" id="PTHR36582">
    <property type="entry name" value="ANTITOXIN PARD"/>
    <property type="match status" value="1"/>
</dbReference>
<comment type="caution">
    <text evidence="3">The sequence shown here is derived from an EMBL/GenBank/DDBJ whole genome shotgun (WGS) entry which is preliminary data.</text>
</comment>
<dbReference type="Proteomes" id="UP000076400">
    <property type="component" value="Unassembled WGS sequence"/>
</dbReference>
<dbReference type="NCBIfam" id="TIGR02606">
    <property type="entry name" value="antidote_CC2985"/>
    <property type="match status" value="1"/>
</dbReference>
<dbReference type="Gene3D" id="6.10.10.120">
    <property type="entry name" value="Antitoxin ParD1-like"/>
    <property type="match status" value="1"/>
</dbReference>
<proteinExistence type="inferred from homology"/>
<organism evidence="3 4">
    <name type="scientific">Oceanibaculum pacificum</name>
    <dbReference type="NCBI Taxonomy" id="580166"/>
    <lineage>
        <taxon>Bacteria</taxon>
        <taxon>Pseudomonadati</taxon>
        <taxon>Pseudomonadota</taxon>
        <taxon>Alphaproteobacteria</taxon>
        <taxon>Rhodospirillales</taxon>
        <taxon>Oceanibaculaceae</taxon>
        <taxon>Oceanibaculum</taxon>
    </lineage>
</organism>
<dbReference type="InterPro" id="IPR022789">
    <property type="entry name" value="ParD"/>
</dbReference>
<dbReference type="GO" id="GO:0006355">
    <property type="term" value="P:regulation of DNA-templated transcription"/>
    <property type="evidence" value="ECO:0007669"/>
    <property type="project" value="InterPro"/>
</dbReference>
<name>A0A154WGF7_9PROT</name>
<evidence type="ECO:0000313" key="3">
    <source>
        <dbReference type="EMBL" id="KZD12608.1"/>
    </source>
</evidence>
<dbReference type="RefSeq" id="WP_067551876.1">
    <property type="nucleotide sequence ID" value="NZ_LPXN01000013.1"/>
</dbReference>
<dbReference type="InterPro" id="IPR010985">
    <property type="entry name" value="Ribbon_hlx_hlx"/>
</dbReference>
<keyword evidence="2" id="KW-1277">Toxin-antitoxin system</keyword>
<sequence length="82" mass="9250">MSTNVSLTPKLEMFARECLESGRYTSVSEVVRHALRLMQDAERRREGFEAMLVEARTEADAQGVHQIDDVLSELDEIIGKAL</sequence>
<reference evidence="3 4" key="1">
    <citation type="submission" date="2015-12" db="EMBL/GenBank/DDBJ databases">
        <title>Genome sequence of Oceanibaculum pacificum MCCC 1A02656.</title>
        <authorList>
            <person name="Lu L."/>
            <person name="Lai Q."/>
            <person name="Shao Z."/>
            <person name="Qian P."/>
        </authorList>
    </citation>
    <scope>NUCLEOTIDE SEQUENCE [LARGE SCALE GENOMIC DNA]</scope>
    <source>
        <strain evidence="3 4">MCCC 1A02656</strain>
    </source>
</reference>
<gene>
    <name evidence="3" type="ORF">AUP43_04490</name>
</gene>
<keyword evidence="4" id="KW-1185">Reference proteome</keyword>
<dbReference type="OrthoDB" id="9815501at2"/>
<dbReference type="AlphaFoldDB" id="A0A154WGF7"/>
<dbReference type="Pfam" id="PF03693">
    <property type="entry name" value="ParD_antitoxin"/>
    <property type="match status" value="1"/>
</dbReference>
<evidence type="ECO:0000256" key="1">
    <source>
        <dbReference type="ARBA" id="ARBA00008580"/>
    </source>
</evidence>
<evidence type="ECO:0000313" key="4">
    <source>
        <dbReference type="Proteomes" id="UP000076400"/>
    </source>
</evidence>
<protein>
    <submittedName>
        <fullName evidence="3">Transcriptional regulator</fullName>
    </submittedName>
</protein>
<dbReference type="PANTHER" id="PTHR36582:SF2">
    <property type="entry name" value="ANTITOXIN PARD"/>
    <property type="match status" value="1"/>
</dbReference>
<evidence type="ECO:0000256" key="2">
    <source>
        <dbReference type="ARBA" id="ARBA00022649"/>
    </source>
</evidence>
<dbReference type="STRING" id="580166.AUP43_04490"/>